<sequence length="341" mass="37775">MTKLPIEPGQAFEQLPKVELHYHLDGGLRPSTVRALATEADIPLPKDEEQFLQLIQVQDSCNSLTSYLEKFQLPISLMQTAANLERIAFEAVEDAANTNVKYIEIRFAPQLHVEQGLTLEAIVTAVLKGMQRGEAQCGTISRLILICLRNHPVSMNEQVLELAKMFYRKGVVGIDLAGDEAGYPAILHKSVFEAAHLAGIPITIHAGEAAGADSIRDAIFALHAQRIGHGVRLEQNQDLLSHVRESQTTLEMCFSSNIQTKAAADRSLHPIRRYYDEGIAVTVNTDNATVSNTTLNLEYGRLANNFGFEPRDFMKMNTLAIKASFVEDEIKAALLRNHFAE</sequence>
<evidence type="ECO:0000259" key="7">
    <source>
        <dbReference type="Pfam" id="PF00962"/>
    </source>
</evidence>
<reference evidence="8 9" key="1">
    <citation type="submission" date="2017-01" db="EMBL/GenBank/DDBJ databases">
        <title>Genome analysis of Paenibacillus selenitrireducens ES3-24.</title>
        <authorList>
            <person name="Xu D."/>
            <person name="Yao R."/>
            <person name="Zheng S."/>
        </authorList>
    </citation>
    <scope>NUCLEOTIDE SEQUENCE [LARGE SCALE GENOMIC DNA]</scope>
    <source>
        <strain evidence="8 9">ES3-24</strain>
    </source>
</reference>
<dbReference type="SUPFAM" id="SSF51556">
    <property type="entry name" value="Metallo-dependent hydrolases"/>
    <property type="match status" value="1"/>
</dbReference>
<evidence type="ECO:0000313" key="9">
    <source>
        <dbReference type="Proteomes" id="UP000190188"/>
    </source>
</evidence>
<dbReference type="InterPro" id="IPR006330">
    <property type="entry name" value="Ado/ade_deaminase"/>
</dbReference>
<proteinExistence type="inferred from homology"/>
<dbReference type="GO" id="GO:0046872">
    <property type="term" value="F:metal ion binding"/>
    <property type="evidence" value="ECO:0007669"/>
    <property type="project" value="UniProtKB-KW"/>
</dbReference>
<feature type="domain" description="Adenosine deaminase" evidence="7">
    <location>
        <begin position="16"/>
        <end position="335"/>
    </location>
</feature>
<gene>
    <name evidence="8" type="ORF">BVG16_06635</name>
</gene>
<name>A0A1T2XKK4_9BACL</name>
<keyword evidence="9" id="KW-1185">Reference proteome</keyword>
<dbReference type="InterPro" id="IPR001365">
    <property type="entry name" value="A_deaminase_dom"/>
</dbReference>
<dbReference type="InterPro" id="IPR032466">
    <property type="entry name" value="Metal_Hydrolase"/>
</dbReference>
<comment type="similarity">
    <text evidence="2">Belongs to the metallo-dependent hydrolases superfamily. Adenosine and AMP deaminases family.</text>
</comment>
<evidence type="ECO:0000256" key="3">
    <source>
        <dbReference type="ARBA" id="ARBA00012784"/>
    </source>
</evidence>
<dbReference type="Gene3D" id="3.20.20.140">
    <property type="entry name" value="Metal-dependent hydrolases"/>
    <property type="match status" value="1"/>
</dbReference>
<dbReference type="GO" id="GO:0006154">
    <property type="term" value="P:adenosine catabolic process"/>
    <property type="evidence" value="ECO:0007669"/>
    <property type="project" value="TreeGrafter"/>
</dbReference>
<dbReference type="GO" id="GO:0046103">
    <property type="term" value="P:inosine biosynthetic process"/>
    <property type="evidence" value="ECO:0007669"/>
    <property type="project" value="TreeGrafter"/>
</dbReference>
<keyword evidence="4" id="KW-0479">Metal-binding</keyword>
<dbReference type="Pfam" id="PF00962">
    <property type="entry name" value="A_deaminase"/>
    <property type="match status" value="1"/>
</dbReference>
<evidence type="ECO:0000256" key="6">
    <source>
        <dbReference type="ARBA" id="ARBA00022833"/>
    </source>
</evidence>
<dbReference type="CDD" id="cd01320">
    <property type="entry name" value="ADA"/>
    <property type="match status" value="1"/>
</dbReference>
<organism evidence="8 9">
    <name type="scientific">Paenibacillus selenitireducens</name>
    <dbReference type="NCBI Taxonomy" id="1324314"/>
    <lineage>
        <taxon>Bacteria</taxon>
        <taxon>Bacillati</taxon>
        <taxon>Bacillota</taxon>
        <taxon>Bacilli</taxon>
        <taxon>Bacillales</taxon>
        <taxon>Paenibacillaceae</taxon>
        <taxon>Paenibacillus</taxon>
    </lineage>
</organism>
<dbReference type="NCBIfam" id="TIGR01430">
    <property type="entry name" value="aden_deam"/>
    <property type="match status" value="1"/>
</dbReference>
<evidence type="ECO:0000256" key="1">
    <source>
        <dbReference type="ARBA" id="ARBA00001947"/>
    </source>
</evidence>
<evidence type="ECO:0000256" key="5">
    <source>
        <dbReference type="ARBA" id="ARBA00022801"/>
    </source>
</evidence>
<dbReference type="Proteomes" id="UP000190188">
    <property type="component" value="Unassembled WGS sequence"/>
</dbReference>
<protein>
    <recommendedName>
        <fullName evidence="3">adenosine deaminase</fullName>
        <ecNumber evidence="3">3.5.4.4</ecNumber>
    </recommendedName>
</protein>
<dbReference type="RefSeq" id="WP_078497749.1">
    <property type="nucleotide sequence ID" value="NZ_MSZX01000002.1"/>
</dbReference>
<dbReference type="AlphaFoldDB" id="A0A1T2XKK4"/>
<dbReference type="GO" id="GO:0004000">
    <property type="term" value="F:adenosine deaminase activity"/>
    <property type="evidence" value="ECO:0007669"/>
    <property type="project" value="TreeGrafter"/>
</dbReference>
<evidence type="ECO:0000256" key="4">
    <source>
        <dbReference type="ARBA" id="ARBA00022723"/>
    </source>
</evidence>
<dbReference type="PANTHER" id="PTHR11409:SF43">
    <property type="entry name" value="ADENOSINE DEAMINASE"/>
    <property type="match status" value="1"/>
</dbReference>
<dbReference type="GO" id="GO:0043103">
    <property type="term" value="P:hypoxanthine salvage"/>
    <property type="evidence" value="ECO:0007669"/>
    <property type="project" value="TreeGrafter"/>
</dbReference>
<dbReference type="STRING" id="1324314.BVG16_06635"/>
<evidence type="ECO:0000256" key="2">
    <source>
        <dbReference type="ARBA" id="ARBA00006676"/>
    </source>
</evidence>
<accession>A0A1T2XKK4</accession>
<comment type="cofactor">
    <cofactor evidence="1">
        <name>Zn(2+)</name>
        <dbReference type="ChEBI" id="CHEBI:29105"/>
    </cofactor>
</comment>
<dbReference type="GO" id="GO:0005829">
    <property type="term" value="C:cytosol"/>
    <property type="evidence" value="ECO:0007669"/>
    <property type="project" value="TreeGrafter"/>
</dbReference>
<evidence type="ECO:0000313" key="8">
    <source>
        <dbReference type="EMBL" id="OPA80401.1"/>
    </source>
</evidence>
<comment type="caution">
    <text evidence="8">The sequence shown here is derived from an EMBL/GenBank/DDBJ whole genome shotgun (WGS) entry which is preliminary data.</text>
</comment>
<dbReference type="OrthoDB" id="9779574at2"/>
<keyword evidence="6" id="KW-0862">Zinc</keyword>
<dbReference type="EMBL" id="MSZX01000002">
    <property type="protein sequence ID" value="OPA80401.1"/>
    <property type="molecule type" value="Genomic_DNA"/>
</dbReference>
<keyword evidence="5" id="KW-0378">Hydrolase</keyword>
<dbReference type="EC" id="3.5.4.4" evidence="3"/>
<dbReference type="PANTHER" id="PTHR11409">
    <property type="entry name" value="ADENOSINE DEAMINASE"/>
    <property type="match status" value="1"/>
</dbReference>